<evidence type="ECO:0000313" key="3">
    <source>
        <dbReference type="Proteomes" id="UP000765509"/>
    </source>
</evidence>
<keyword evidence="3" id="KW-1185">Reference proteome</keyword>
<feature type="region of interest" description="Disordered" evidence="1">
    <location>
        <begin position="139"/>
        <end position="163"/>
    </location>
</feature>
<evidence type="ECO:0000256" key="1">
    <source>
        <dbReference type="SAM" id="MobiDB-lite"/>
    </source>
</evidence>
<dbReference type="Proteomes" id="UP000765509">
    <property type="component" value="Unassembled WGS sequence"/>
</dbReference>
<feature type="region of interest" description="Disordered" evidence="1">
    <location>
        <begin position="1"/>
        <end position="72"/>
    </location>
</feature>
<feature type="compositionally biased region" description="Low complexity" evidence="1">
    <location>
        <begin position="1"/>
        <end position="20"/>
    </location>
</feature>
<proteinExistence type="predicted"/>
<reference evidence="2" key="1">
    <citation type="submission" date="2021-03" db="EMBL/GenBank/DDBJ databases">
        <title>Draft genome sequence of rust myrtle Austropuccinia psidii MF-1, a brazilian biotype.</title>
        <authorList>
            <person name="Quecine M.C."/>
            <person name="Pachon D.M.R."/>
            <person name="Bonatelli M.L."/>
            <person name="Correr F.H."/>
            <person name="Franceschini L.M."/>
            <person name="Leite T.F."/>
            <person name="Margarido G.R.A."/>
            <person name="Almeida C.A."/>
            <person name="Ferrarezi J.A."/>
            <person name="Labate C.A."/>
        </authorList>
    </citation>
    <scope>NUCLEOTIDE SEQUENCE</scope>
    <source>
        <strain evidence="2">MF-1</strain>
    </source>
</reference>
<dbReference type="EMBL" id="AVOT02035992">
    <property type="protein sequence ID" value="MBW0530429.1"/>
    <property type="molecule type" value="Genomic_DNA"/>
</dbReference>
<protein>
    <submittedName>
        <fullName evidence="2">Uncharacterized protein</fullName>
    </submittedName>
</protein>
<dbReference type="AlphaFoldDB" id="A0A9Q3F083"/>
<feature type="compositionally biased region" description="Polar residues" evidence="1">
    <location>
        <begin position="34"/>
        <end position="49"/>
    </location>
</feature>
<feature type="compositionally biased region" description="Basic and acidic residues" evidence="1">
    <location>
        <begin position="144"/>
        <end position="163"/>
    </location>
</feature>
<evidence type="ECO:0000313" key="2">
    <source>
        <dbReference type="EMBL" id="MBW0530429.1"/>
    </source>
</evidence>
<organism evidence="2 3">
    <name type="scientific">Austropuccinia psidii MF-1</name>
    <dbReference type="NCBI Taxonomy" id="1389203"/>
    <lineage>
        <taxon>Eukaryota</taxon>
        <taxon>Fungi</taxon>
        <taxon>Dikarya</taxon>
        <taxon>Basidiomycota</taxon>
        <taxon>Pucciniomycotina</taxon>
        <taxon>Pucciniomycetes</taxon>
        <taxon>Pucciniales</taxon>
        <taxon>Sphaerophragmiaceae</taxon>
        <taxon>Austropuccinia</taxon>
    </lineage>
</organism>
<name>A0A9Q3F083_9BASI</name>
<accession>A0A9Q3F083</accession>
<sequence>MTINTNAHCCTTTSTTNPNNIDPPPPPPIHHLQHQSTQPTPKINPTNMNSRTIGPTSPTPPPPPSTIRSPGRNNSYLEYITYSEIMISPSNNKLSPSLAIPHQLSDHLTVETQPNVQMIVNELNLPKISVILHDLKPVGTQPHNHNDLKEENSLDHNHPKSRQ</sequence>
<comment type="caution">
    <text evidence="2">The sequence shown here is derived from an EMBL/GenBank/DDBJ whole genome shotgun (WGS) entry which is preliminary data.</text>
</comment>
<gene>
    <name evidence="2" type="ORF">O181_070144</name>
</gene>